<protein>
    <submittedName>
        <fullName evidence="2">Uncharacterized protein</fullName>
    </submittedName>
</protein>
<keyword evidence="1" id="KW-1133">Transmembrane helix</keyword>
<dbReference type="OrthoDB" id="9002176at2"/>
<accession>A0A095SG61</accession>
<dbReference type="RefSeq" id="WP_035234923.1">
    <property type="nucleotide sequence ID" value="NZ_ARXV01000019.1"/>
</dbReference>
<name>A0A095SG61_9GAMM</name>
<reference evidence="2 3" key="1">
    <citation type="submission" date="2012-09" db="EMBL/GenBank/DDBJ databases">
        <title>Genome Sequence of alkane-degrading Bacterium Alcanivorax sp. 19-m-6.</title>
        <authorList>
            <person name="Lai Q."/>
            <person name="Shao Z."/>
        </authorList>
    </citation>
    <scope>NUCLEOTIDE SEQUENCE [LARGE SCALE GENOMIC DNA]</scope>
    <source>
        <strain evidence="2 3">19-m-6</strain>
    </source>
</reference>
<dbReference type="Proteomes" id="UP000029444">
    <property type="component" value="Unassembled WGS sequence"/>
</dbReference>
<keyword evidence="3" id="KW-1185">Reference proteome</keyword>
<keyword evidence="1" id="KW-0812">Transmembrane</keyword>
<comment type="caution">
    <text evidence="2">The sequence shown here is derived from an EMBL/GenBank/DDBJ whole genome shotgun (WGS) entry which is preliminary data.</text>
</comment>
<proteinExistence type="predicted"/>
<dbReference type="EMBL" id="ARXV01000019">
    <property type="protein sequence ID" value="KGD63324.1"/>
    <property type="molecule type" value="Genomic_DNA"/>
</dbReference>
<evidence type="ECO:0000313" key="2">
    <source>
        <dbReference type="EMBL" id="KGD63324.1"/>
    </source>
</evidence>
<evidence type="ECO:0000313" key="3">
    <source>
        <dbReference type="Proteomes" id="UP000029444"/>
    </source>
</evidence>
<keyword evidence="1" id="KW-0472">Membrane</keyword>
<feature type="transmembrane region" description="Helical" evidence="1">
    <location>
        <begin position="80"/>
        <end position="98"/>
    </location>
</feature>
<dbReference type="AlphaFoldDB" id="A0A095SG61"/>
<feature type="transmembrane region" description="Helical" evidence="1">
    <location>
        <begin position="20"/>
        <end position="41"/>
    </location>
</feature>
<gene>
    <name evidence="2" type="ORF">Y5S_03479</name>
</gene>
<organism evidence="2 3">
    <name type="scientific">Alcanivorax nanhaiticus</name>
    <dbReference type="NCBI Taxonomy" id="1177154"/>
    <lineage>
        <taxon>Bacteria</taxon>
        <taxon>Pseudomonadati</taxon>
        <taxon>Pseudomonadota</taxon>
        <taxon>Gammaproteobacteria</taxon>
        <taxon>Oceanospirillales</taxon>
        <taxon>Alcanivoracaceae</taxon>
        <taxon>Alcanivorax</taxon>
    </lineage>
</organism>
<sequence length="102" mass="11557">MISGMKRLRNTLWHEVKEILPATIFFLAVFHMISVTKLAVLEQVELTVLRTSAATVAALLVAKAILIVEKIKISELFRKVLWHNIIWKAFLFYLGAASRGHA</sequence>
<dbReference type="STRING" id="1177154.Y5S_03479"/>
<feature type="transmembrane region" description="Helical" evidence="1">
    <location>
        <begin position="47"/>
        <end position="68"/>
    </location>
</feature>
<evidence type="ECO:0000256" key="1">
    <source>
        <dbReference type="SAM" id="Phobius"/>
    </source>
</evidence>